<dbReference type="Gene3D" id="3.40.630.30">
    <property type="match status" value="1"/>
</dbReference>
<comment type="caution">
    <text evidence="4">The sequence shown here is derived from an EMBL/GenBank/DDBJ whole genome shotgun (WGS) entry which is preliminary data.</text>
</comment>
<dbReference type="InterPro" id="IPR000182">
    <property type="entry name" value="GNAT_dom"/>
</dbReference>
<protein>
    <submittedName>
        <fullName evidence="4">GNAT family N-acetyltransferase</fullName>
    </submittedName>
</protein>
<evidence type="ECO:0000256" key="2">
    <source>
        <dbReference type="ARBA" id="ARBA00023315"/>
    </source>
</evidence>
<dbReference type="PANTHER" id="PTHR43877">
    <property type="entry name" value="AMINOALKYLPHOSPHONATE N-ACETYLTRANSFERASE-RELATED-RELATED"/>
    <property type="match status" value="1"/>
</dbReference>
<keyword evidence="5" id="KW-1185">Reference proteome</keyword>
<dbReference type="RefSeq" id="WP_377371571.1">
    <property type="nucleotide sequence ID" value="NZ_JAOTJD010000053.1"/>
</dbReference>
<dbReference type="Pfam" id="PF13673">
    <property type="entry name" value="Acetyltransf_10"/>
    <property type="match status" value="1"/>
</dbReference>
<sequence>MISVSAQIAPTAPPRASFATAIMGGRDKPGHDGQGTEEGLLNFTFHPASASDLETLVALRVAALRESLERVGRFTPERARARFIESFRPEHTRLIRVGPALAGCVAFGPREDAWEIEHFYLDPAFQGAGLGGAVMSALLAEADAAGHAVTLTVLELSHANRFYARFGFAETGREGVDIFRSRPARP</sequence>
<dbReference type="InterPro" id="IPR050832">
    <property type="entry name" value="Bact_Acetyltransf"/>
</dbReference>
<name>A0ABW6CTA9_9CAUL</name>
<evidence type="ECO:0000313" key="5">
    <source>
        <dbReference type="Proteomes" id="UP001598130"/>
    </source>
</evidence>
<keyword evidence="2" id="KW-0012">Acyltransferase</keyword>
<evidence type="ECO:0000313" key="4">
    <source>
        <dbReference type="EMBL" id="MFD3266310.1"/>
    </source>
</evidence>
<dbReference type="CDD" id="cd04301">
    <property type="entry name" value="NAT_SF"/>
    <property type="match status" value="1"/>
</dbReference>
<proteinExistence type="predicted"/>
<keyword evidence="1" id="KW-0808">Transferase</keyword>
<accession>A0ABW6CTA9</accession>
<gene>
    <name evidence="4" type="ORF">OCL97_20390</name>
</gene>
<organism evidence="4 5">
    <name type="scientific">Phenylobacterium ferrooxidans</name>
    <dbReference type="NCBI Taxonomy" id="2982689"/>
    <lineage>
        <taxon>Bacteria</taxon>
        <taxon>Pseudomonadati</taxon>
        <taxon>Pseudomonadota</taxon>
        <taxon>Alphaproteobacteria</taxon>
        <taxon>Caulobacterales</taxon>
        <taxon>Caulobacteraceae</taxon>
        <taxon>Phenylobacterium</taxon>
    </lineage>
</organism>
<reference evidence="4 5" key="1">
    <citation type="submission" date="2022-09" db="EMBL/GenBank/DDBJ databases">
        <title>New species of Phenylobacterium.</title>
        <authorList>
            <person name="Mieszkin S."/>
        </authorList>
    </citation>
    <scope>NUCLEOTIDE SEQUENCE [LARGE SCALE GENOMIC DNA]</scope>
    <source>
        <strain evidence="4 5">HK31-G</strain>
    </source>
</reference>
<evidence type="ECO:0000256" key="1">
    <source>
        <dbReference type="ARBA" id="ARBA00022679"/>
    </source>
</evidence>
<dbReference type="Proteomes" id="UP001598130">
    <property type="component" value="Unassembled WGS sequence"/>
</dbReference>
<dbReference type="EMBL" id="JAOTJD010000053">
    <property type="protein sequence ID" value="MFD3266310.1"/>
    <property type="molecule type" value="Genomic_DNA"/>
</dbReference>
<dbReference type="SUPFAM" id="SSF55729">
    <property type="entry name" value="Acyl-CoA N-acyltransferases (Nat)"/>
    <property type="match status" value="1"/>
</dbReference>
<dbReference type="InterPro" id="IPR016181">
    <property type="entry name" value="Acyl_CoA_acyltransferase"/>
</dbReference>
<dbReference type="PROSITE" id="PS51186">
    <property type="entry name" value="GNAT"/>
    <property type="match status" value="1"/>
</dbReference>
<feature type="domain" description="N-acetyltransferase" evidence="3">
    <location>
        <begin position="43"/>
        <end position="186"/>
    </location>
</feature>
<evidence type="ECO:0000259" key="3">
    <source>
        <dbReference type="PROSITE" id="PS51186"/>
    </source>
</evidence>